<dbReference type="PANTHER" id="PTHR46573:SF1">
    <property type="entry name" value="WD REPEAT, SAM AND U-BOX DOMAIN-CONTAINING PROTEIN 1"/>
    <property type="match status" value="1"/>
</dbReference>
<keyword evidence="6" id="KW-1185">Reference proteome</keyword>
<dbReference type="OrthoDB" id="10064100at2759"/>
<dbReference type="SMART" id="SM00504">
    <property type="entry name" value="Ubox"/>
    <property type="match status" value="1"/>
</dbReference>
<dbReference type="SUPFAM" id="SSF57850">
    <property type="entry name" value="RING/U-box"/>
    <property type="match status" value="1"/>
</dbReference>
<evidence type="ECO:0000313" key="6">
    <source>
        <dbReference type="Proteomes" id="UP000241769"/>
    </source>
</evidence>
<dbReference type="InterPro" id="IPR008883">
    <property type="entry name" value="UEV_N"/>
</dbReference>
<feature type="domain" description="SAM" evidence="2">
    <location>
        <begin position="357"/>
        <end position="421"/>
    </location>
</feature>
<dbReference type="PROSITE" id="PS51322">
    <property type="entry name" value="UEV"/>
    <property type="match status" value="1"/>
</dbReference>
<dbReference type="AlphaFoldDB" id="A0A2P6N4E4"/>
<dbReference type="GO" id="GO:0016567">
    <property type="term" value="P:protein ubiquitination"/>
    <property type="evidence" value="ECO:0007669"/>
    <property type="project" value="InterPro"/>
</dbReference>
<dbReference type="InterPro" id="IPR016135">
    <property type="entry name" value="UBQ-conjugating_enzyme/RWD"/>
</dbReference>
<dbReference type="CDD" id="cd16655">
    <property type="entry name" value="RING-Ubox_WDSUB1-like"/>
    <property type="match status" value="1"/>
</dbReference>
<accession>A0A2P6N4E4</accession>
<protein>
    <submittedName>
        <fullName evidence="5">WD repeat, SAM and U-box domain-containing protein 1-like</fullName>
    </submittedName>
</protein>
<dbReference type="InterPro" id="IPR003613">
    <property type="entry name" value="Ubox_domain"/>
</dbReference>
<name>A0A2P6N4E4_9EUKA</name>
<dbReference type="Pfam" id="PF04564">
    <property type="entry name" value="U-box"/>
    <property type="match status" value="1"/>
</dbReference>
<dbReference type="STRING" id="1890364.A0A2P6N4E4"/>
<comment type="caution">
    <text evidence="5">The sequence shown here is derived from an EMBL/GenBank/DDBJ whole genome shotgun (WGS) entry which is preliminary data.</text>
</comment>
<dbReference type="Pfam" id="PF05743">
    <property type="entry name" value="UEV"/>
    <property type="match status" value="1"/>
</dbReference>
<dbReference type="InterPro" id="IPR052085">
    <property type="entry name" value="WD-SAM-U-box"/>
</dbReference>
<keyword evidence="1" id="KW-0175">Coiled coil</keyword>
<dbReference type="Gene3D" id="3.10.110.10">
    <property type="entry name" value="Ubiquitin Conjugating Enzyme"/>
    <property type="match status" value="1"/>
</dbReference>
<dbReference type="InParanoid" id="A0A2P6N4E4"/>
<sequence>MSSFAWALGGLEAGTDRGHTQDSMGAEDRVEEESVNIGTKADRDYLASFSGKTLDELSLPLSSDYNFDVYKGTDDTVSLYGPLTVRQYTVPVQITLDRHFPNSRPRSRIVKQNNLIIKPNHAVNLDGTIQLAYLDGWRSSTHTLKGFIREIQELFGKSPVVYFKPTAAAVEQQPIVTTPQDEHNLERMNRGLNSRLSNVKSKHETAYRERTDLVQEMSRIDERIARLEESLAQERASRKKCEERFKQIAVVEEESSQEEQSLIKWKDQLSKLIGGWTMSEVPRLETLNTEQLSSMIEASEMFDGTENIIRREGIDGRKLFQMKSGQLQSLGIQGEYLVRLNEIVDAALPLRRDVNRWSSVDLNRWLIYNGIRERTANLLSNNEIDGGQFINLTQNRFESMGITDFHEKTTLRNLIEKLRSFLQPTQAPATRNLPDAFYCPITCEVMVDPVIATDGHTYERWAIEDWLRRSDTSPLTNLKLRGKDLVPNYALRQLMQEKQ</sequence>
<dbReference type="CDD" id="cd11685">
    <property type="entry name" value="UEV_TSG101-like"/>
    <property type="match status" value="1"/>
</dbReference>
<dbReference type="InterPro" id="IPR013083">
    <property type="entry name" value="Znf_RING/FYVE/PHD"/>
</dbReference>
<evidence type="ECO:0000256" key="1">
    <source>
        <dbReference type="SAM" id="Coils"/>
    </source>
</evidence>
<evidence type="ECO:0000313" key="5">
    <source>
        <dbReference type="EMBL" id="PRP78817.1"/>
    </source>
</evidence>
<evidence type="ECO:0000259" key="3">
    <source>
        <dbReference type="PROSITE" id="PS51322"/>
    </source>
</evidence>
<feature type="domain" description="U-box" evidence="4">
    <location>
        <begin position="432"/>
        <end position="499"/>
    </location>
</feature>
<feature type="domain" description="UEV" evidence="3">
    <location>
        <begin position="1"/>
        <end position="165"/>
    </location>
</feature>
<organism evidence="5 6">
    <name type="scientific">Planoprotostelium fungivorum</name>
    <dbReference type="NCBI Taxonomy" id="1890364"/>
    <lineage>
        <taxon>Eukaryota</taxon>
        <taxon>Amoebozoa</taxon>
        <taxon>Evosea</taxon>
        <taxon>Variosea</taxon>
        <taxon>Cavosteliida</taxon>
        <taxon>Cavosteliaceae</taxon>
        <taxon>Planoprotostelium</taxon>
    </lineage>
</organism>
<reference evidence="5 6" key="1">
    <citation type="journal article" date="2018" name="Genome Biol. Evol.">
        <title>Multiple Roots of Fruiting Body Formation in Amoebozoa.</title>
        <authorList>
            <person name="Hillmann F."/>
            <person name="Forbes G."/>
            <person name="Novohradska S."/>
            <person name="Ferling I."/>
            <person name="Riege K."/>
            <person name="Groth M."/>
            <person name="Westermann M."/>
            <person name="Marz M."/>
            <person name="Spaller T."/>
            <person name="Winckler T."/>
            <person name="Schaap P."/>
            <person name="Glockner G."/>
        </authorList>
    </citation>
    <scope>NUCLEOTIDE SEQUENCE [LARGE SCALE GENOMIC DNA]</scope>
    <source>
        <strain evidence="5 6">Jena</strain>
    </source>
</reference>
<gene>
    <name evidence="5" type="ORF">PROFUN_00990</name>
</gene>
<dbReference type="GO" id="GO:0015031">
    <property type="term" value="P:protein transport"/>
    <property type="evidence" value="ECO:0007669"/>
    <property type="project" value="InterPro"/>
</dbReference>
<dbReference type="InterPro" id="IPR013761">
    <property type="entry name" value="SAM/pointed_sf"/>
</dbReference>
<proteinExistence type="predicted"/>
<feature type="coiled-coil region" evidence="1">
    <location>
        <begin position="210"/>
        <end position="244"/>
    </location>
</feature>
<dbReference type="Gene3D" id="1.10.150.50">
    <property type="entry name" value="Transcription Factor, Ets-1"/>
    <property type="match status" value="1"/>
</dbReference>
<evidence type="ECO:0000259" key="4">
    <source>
        <dbReference type="PROSITE" id="PS51698"/>
    </source>
</evidence>
<dbReference type="Gene3D" id="3.30.40.10">
    <property type="entry name" value="Zinc/RING finger domain, C3HC4 (zinc finger)"/>
    <property type="match status" value="1"/>
</dbReference>
<dbReference type="GO" id="GO:0004842">
    <property type="term" value="F:ubiquitin-protein transferase activity"/>
    <property type="evidence" value="ECO:0007669"/>
    <property type="project" value="InterPro"/>
</dbReference>
<evidence type="ECO:0000259" key="2">
    <source>
        <dbReference type="PROSITE" id="PS50105"/>
    </source>
</evidence>
<dbReference type="InterPro" id="IPR001660">
    <property type="entry name" value="SAM"/>
</dbReference>
<dbReference type="SUPFAM" id="SSF54495">
    <property type="entry name" value="UBC-like"/>
    <property type="match status" value="1"/>
</dbReference>
<dbReference type="PROSITE" id="PS50105">
    <property type="entry name" value="SAM_DOMAIN"/>
    <property type="match status" value="1"/>
</dbReference>
<dbReference type="SUPFAM" id="SSF47769">
    <property type="entry name" value="SAM/Pointed domain"/>
    <property type="match status" value="1"/>
</dbReference>
<dbReference type="PROSITE" id="PS51698">
    <property type="entry name" value="U_BOX"/>
    <property type="match status" value="1"/>
</dbReference>
<dbReference type="Proteomes" id="UP000241769">
    <property type="component" value="Unassembled WGS sequence"/>
</dbReference>
<dbReference type="SMART" id="SM00454">
    <property type="entry name" value="SAM"/>
    <property type="match status" value="1"/>
</dbReference>
<dbReference type="PANTHER" id="PTHR46573">
    <property type="entry name" value="WD REPEAT, SAM AND U-BOX DOMAIN-CONTAINING PROTEIN 1"/>
    <property type="match status" value="1"/>
</dbReference>
<dbReference type="EMBL" id="MDYQ01000207">
    <property type="protein sequence ID" value="PRP78817.1"/>
    <property type="molecule type" value="Genomic_DNA"/>
</dbReference>